<comment type="caution">
    <text evidence="1">The sequence shown here is derived from an EMBL/GenBank/DDBJ whole genome shotgun (WGS) entry which is preliminary data.</text>
</comment>
<dbReference type="NCBIfam" id="TIGR02570">
    <property type="entry name" value="cas7_GSU0053"/>
    <property type="match status" value="1"/>
</dbReference>
<name>A0ABS2TI08_9ACTO</name>
<dbReference type="EMBL" id="JAFFJS010000006">
    <property type="protein sequence ID" value="MBM9433927.1"/>
    <property type="molecule type" value="Genomic_DNA"/>
</dbReference>
<accession>A0ABS2TI08</accession>
<sequence length="381" mass="41155">MAPAGGPHCTVAPGRYVTKVGSNPTYNFGIRYVDGEPKVTVVIDSGQSQSNRGEIAVERGRRDASSVIHAILARIPTIEVDYDGEKFSDWNLPHRVFDAHIRAGYVDGEPVTKNSIYRSARDSNQENARALMDLSPISLTNGSWDATRKSHQGRYRSALESEIIGVLADQSTTRPEPNLSGGARVDPVAASVKLDKKTMTALADNQRDELSKGNYDSILKEAKAAGNDVTSASKLGLGAIPPTLEALGGVACSQIIRSHVLSFATLRQLRFGLDAEGDIARRVVLAALGIVVMALANDELYIRANCNLVELDYPETVLDERYGKKRFIAPITVEHAGKLLEDAVAYATQVGELDWHGQVFEVQGDTSILHSATDDQSGEGK</sequence>
<dbReference type="InterPro" id="IPR013403">
    <property type="entry name" value="CRISPR-assoc_prot_Csb1/Cas7u"/>
</dbReference>
<keyword evidence="2" id="KW-1185">Reference proteome</keyword>
<organism evidence="1 2">
    <name type="scientific">Flaviflexus equikiangi</name>
    <dbReference type="NCBI Taxonomy" id="2758573"/>
    <lineage>
        <taxon>Bacteria</taxon>
        <taxon>Bacillati</taxon>
        <taxon>Actinomycetota</taxon>
        <taxon>Actinomycetes</taxon>
        <taxon>Actinomycetales</taxon>
        <taxon>Actinomycetaceae</taxon>
        <taxon>Flaviflexus</taxon>
    </lineage>
</organism>
<evidence type="ECO:0000313" key="2">
    <source>
        <dbReference type="Proteomes" id="UP000705983"/>
    </source>
</evidence>
<gene>
    <name evidence="1" type="primary">cas7u</name>
    <name evidence="1" type="ORF">JVW63_09505</name>
</gene>
<evidence type="ECO:0000313" key="1">
    <source>
        <dbReference type="EMBL" id="MBM9433927.1"/>
    </source>
</evidence>
<dbReference type="Pfam" id="PF09617">
    <property type="entry name" value="Cas_GSU0053"/>
    <property type="match status" value="1"/>
</dbReference>
<proteinExistence type="predicted"/>
<dbReference type="Proteomes" id="UP000705983">
    <property type="component" value="Unassembled WGS sequence"/>
</dbReference>
<reference evidence="2" key="1">
    <citation type="submission" date="2021-02" db="EMBL/GenBank/DDBJ databases">
        <title>Leucobacter sp. CX169.</title>
        <authorList>
            <person name="Cheng Y."/>
        </authorList>
    </citation>
    <scope>NUCLEOTIDE SEQUENCE [LARGE SCALE GENOMIC DNA]</scope>
    <source>
        <strain evidence="2">JY899</strain>
    </source>
</reference>
<protein>
    <submittedName>
        <fullName evidence="1">Type I-U CRISPR-associated protein Cas7</fullName>
    </submittedName>
</protein>